<name>A0A3A8MK23_9BACT</name>
<dbReference type="Gene3D" id="1.20.1250.20">
    <property type="entry name" value="MFS general substrate transporter like domains"/>
    <property type="match status" value="1"/>
</dbReference>
<evidence type="ECO:0000256" key="1">
    <source>
        <dbReference type="ARBA" id="ARBA00004141"/>
    </source>
</evidence>
<dbReference type="GO" id="GO:0016020">
    <property type="term" value="C:membrane"/>
    <property type="evidence" value="ECO:0007669"/>
    <property type="project" value="UniProtKB-SubCell"/>
</dbReference>
<dbReference type="GO" id="GO:0022857">
    <property type="term" value="F:transmembrane transporter activity"/>
    <property type="evidence" value="ECO:0007669"/>
    <property type="project" value="InterPro"/>
</dbReference>
<evidence type="ECO:0000259" key="7">
    <source>
        <dbReference type="PROSITE" id="PS50850"/>
    </source>
</evidence>
<evidence type="ECO:0000256" key="5">
    <source>
        <dbReference type="ARBA" id="ARBA00023136"/>
    </source>
</evidence>
<feature type="transmembrane region" description="Helical" evidence="6">
    <location>
        <begin position="150"/>
        <end position="170"/>
    </location>
</feature>
<reference evidence="9" key="1">
    <citation type="submission" date="2018-09" db="EMBL/GenBank/DDBJ databases">
        <authorList>
            <person name="Livingstone P.G."/>
            <person name="Whitworth D.E."/>
        </authorList>
    </citation>
    <scope>NUCLEOTIDE SEQUENCE [LARGE SCALE GENOMIC DNA]</scope>
    <source>
        <strain evidence="9">CA040B</strain>
    </source>
</reference>
<dbReference type="PRINTS" id="PR01035">
    <property type="entry name" value="TCRTETA"/>
</dbReference>
<feature type="transmembrane region" description="Helical" evidence="6">
    <location>
        <begin position="31"/>
        <end position="52"/>
    </location>
</feature>
<evidence type="ECO:0000256" key="4">
    <source>
        <dbReference type="ARBA" id="ARBA00022989"/>
    </source>
</evidence>
<evidence type="ECO:0000256" key="6">
    <source>
        <dbReference type="SAM" id="Phobius"/>
    </source>
</evidence>
<proteinExistence type="predicted"/>
<dbReference type="EMBL" id="RAWG01000405">
    <property type="protein sequence ID" value="RKH32627.1"/>
    <property type="molecule type" value="Genomic_DNA"/>
</dbReference>
<dbReference type="OrthoDB" id="9812221at2"/>
<evidence type="ECO:0000256" key="3">
    <source>
        <dbReference type="ARBA" id="ARBA00022692"/>
    </source>
</evidence>
<evidence type="ECO:0000313" key="8">
    <source>
        <dbReference type="EMBL" id="RKH32627.1"/>
    </source>
</evidence>
<dbReference type="InterPro" id="IPR020846">
    <property type="entry name" value="MFS_dom"/>
</dbReference>
<feature type="transmembrane region" description="Helical" evidence="6">
    <location>
        <begin position="205"/>
        <end position="227"/>
    </location>
</feature>
<feature type="transmembrane region" description="Helical" evidence="6">
    <location>
        <begin position="326"/>
        <end position="349"/>
    </location>
</feature>
<keyword evidence="9" id="KW-1185">Reference proteome</keyword>
<comment type="caution">
    <text evidence="8">The sequence shown here is derived from an EMBL/GenBank/DDBJ whole genome shotgun (WGS) entry which is preliminary data.</text>
</comment>
<dbReference type="InterPro" id="IPR001958">
    <property type="entry name" value="Tet-R_TetA/multi-R_MdtG-like"/>
</dbReference>
<gene>
    <name evidence="8" type="ORF">D7X12_37065</name>
</gene>
<feature type="transmembrane region" description="Helical" evidence="6">
    <location>
        <begin position="268"/>
        <end position="286"/>
    </location>
</feature>
<keyword evidence="4 6" id="KW-1133">Transmembrane helix</keyword>
<keyword evidence="2" id="KW-0813">Transport</keyword>
<dbReference type="Proteomes" id="UP000273405">
    <property type="component" value="Unassembled WGS sequence"/>
</dbReference>
<comment type="subcellular location">
    <subcellularLocation>
        <location evidence="1">Membrane</location>
        <topology evidence="1">Multi-pass membrane protein</topology>
    </subcellularLocation>
</comment>
<accession>A0A3A8MK23</accession>
<dbReference type="PANTHER" id="PTHR23504">
    <property type="entry name" value="MAJOR FACILITATOR SUPERFAMILY DOMAIN-CONTAINING PROTEIN 10"/>
    <property type="match status" value="1"/>
</dbReference>
<keyword evidence="5 6" id="KW-0472">Membrane</keyword>
<feature type="transmembrane region" description="Helical" evidence="6">
    <location>
        <begin position="355"/>
        <end position="374"/>
    </location>
</feature>
<dbReference type="AlphaFoldDB" id="A0A3A8MK23"/>
<feature type="transmembrane region" description="Helical" evidence="6">
    <location>
        <begin position="121"/>
        <end position="144"/>
    </location>
</feature>
<dbReference type="CDD" id="cd17330">
    <property type="entry name" value="MFS_SLC46_TetA_like"/>
    <property type="match status" value="1"/>
</dbReference>
<feature type="transmembrane region" description="Helical" evidence="6">
    <location>
        <begin position="292"/>
        <end position="314"/>
    </location>
</feature>
<feature type="transmembrane region" description="Helical" evidence="6">
    <location>
        <begin position="88"/>
        <end position="109"/>
    </location>
</feature>
<keyword evidence="3 6" id="KW-0812">Transmembrane</keyword>
<evidence type="ECO:0000313" key="9">
    <source>
        <dbReference type="Proteomes" id="UP000273405"/>
    </source>
</evidence>
<sequence length="403" mass="41171">MLLFTAFLDSVALLMIVPLLPFHATGLGGGGAVVGMLMATVPLVQLVSAPLWGRLSDRVGRKPVLLIGMGAAVVASVLLGLADSLPALFVSRVVQGVGGGTVGVLQAYVVDVTRPEARAQALGRVSAATSLGVMLGPALGALGASLGPSVPGFLAAALGACNVGLAAWLLPEAASRAGAVHGSPGRNGDVLRVLSHPREPVARLVWTYVFAMGALQGGTAVLSLLLAARFGLTASTVGWVYLFTGAVAVVARALLLGRAVVRWGEARLWRGGVVLLSAGLALLAFAEGPWVLAVALALMPLGTAFTFPCVTALLSRHAEATERGRVLGMQHAWGGVARTLAPMGAGWAFEHLTPGAPFWCGAVLALTPLLLGVVGRDAPEKTARELMTAGTKLRKLITKDPKA</sequence>
<feature type="transmembrane region" description="Helical" evidence="6">
    <location>
        <begin position="239"/>
        <end position="261"/>
    </location>
</feature>
<feature type="domain" description="Major facilitator superfamily (MFS) profile" evidence="7">
    <location>
        <begin position="1"/>
        <end position="380"/>
    </location>
</feature>
<dbReference type="PROSITE" id="PS50850">
    <property type="entry name" value="MFS"/>
    <property type="match status" value="1"/>
</dbReference>
<dbReference type="PANTHER" id="PTHR23504:SF15">
    <property type="entry name" value="MAJOR FACILITATOR SUPERFAMILY (MFS) PROFILE DOMAIN-CONTAINING PROTEIN"/>
    <property type="match status" value="1"/>
</dbReference>
<evidence type="ECO:0000256" key="2">
    <source>
        <dbReference type="ARBA" id="ARBA00022448"/>
    </source>
</evidence>
<protein>
    <submittedName>
        <fullName evidence="8">MFS transporter</fullName>
    </submittedName>
</protein>
<dbReference type="Pfam" id="PF07690">
    <property type="entry name" value="MFS_1"/>
    <property type="match status" value="1"/>
</dbReference>
<dbReference type="InterPro" id="IPR011701">
    <property type="entry name" value="MFS"/>
</dbReference>
<dbReference type="InterPro" id="IPR036259">
    <property type="entry name" value="MFS_trans_sf"/>
</dbReference>
<organism evidence="8 9">
    <name type="scientific">Corallococcus sicarius</name>
    <dbReference type="NCBI Taxonomy" id="2316726"/>
    <lineage>
        <taxon>Bacteria</taxon>
        <taxon>Pseudomonadati</taxon>
        <taxon>Myxococcota</taxon>
        <taxon>Myxococcia</taxon>
        <taxon>Myxococcales</taxon>
        <taxon>Cystobacterineae</taxon>
        <taxon>Myxococcaceae</taxon>
        <taxon>Corallococcus</taxon>
    </lineage>
</organism>
<feature type="transmembrane region" description="Helical" evidence="6">
    <location>
        <begin position="64"/>
        <end position="82"/>
    </location>
</feature>
<dbReference type="RefSeq" id="WP_120629921.1">
    <property type="nucleotide sequence ID" value="NZ_RAWG01000405.1"/>
</dbReference>
<dbReference type="SUPFAM" id="SSF103473">
    <property type="entry name" value="MFS general substrate transporter"/>
    <property type="match status" value="1"/>
</dbReference>